<evidence type="ECO:0000313" key="2">
    <source>
        <dbReference type="EMBL" id="GAU48223.1"/>
    </source>
</evidence>
<feature type="coiled-coil region" evidence="1">
    <location>
        <begin position="88"/>
        <end position="122"/>
    </location>
</feature>
<gene>
    <name evidence="2" type="ORF">TSUD_371230</name>
</gene>
<reference evidence="3" key="1">
    <citation type="journal article" date="2017" name="Front. Plant Sci.">
        <title>Climate Clever Clovers: New Paradigm to Reduce the Environmental Footprint of Ruminants by Breeding Low Methanogenic Forages Utilizing Haplotype Variation.</title>
        <authorList>
            <person name="Kaur P."/>
            <person name="Appels R."/>
            <person name="Bayer P.E."/>
            <person name="Keeble-Gagnere G."/>
            <person name="Wang J."/>
            <person name="Hirakawa H."/>
            <person name="Shirasawa K."/>
            <person name="Vercoe P."/>
            <person name="Stefanova K."/>
            <person name="Durmic Z."/>
            <person name="Nichols P."/>
            <person name="Revell C."/>
            <person name="Isobe S.N."/>
            <person name="Edwards D."/>
            <person name="Erskine W."/>
        </authorList>
    </citation>
    <scope>NUCLEOTIDE SEQUENCE [LARGE SCALE GENOMIC DNA]</scope>
    <source>
        <strain evidence="3">cv. Daliak</strain>
    </source>
</reference>
<keyword evidence="3" id="KW-1185">Reference proteome</keyword>
<dbReference type="AlphaFoldDB" id="A0A2Z6P168"/>
<evidence type="ECO:0000313" key="3">
    <source>
        <dbReference type="Proteomes" id="UP000242715"/>
    </source>
</evidence>
<dbReference type="EMBL" id="DF974396">
    <property type="protein sequence ID" value="GAU48223.1"/>
    <property type="molecule type" value="Genomic_DNA"/>
</dbReference>
<evidence type="ECO:0000256" key="1">
    <source>
        <dbReference type="SAM" id="Coils"/>
    </source>
</evidence>
<sequence>MTHTNSNGEWVNDASKEVHTKVEEARLELAAAEYVEGGDKDMLANIAFKSVVGERSGYSRGLGAGIKPQKGKAVTGIHEELKKECEKRHDIEMKLKDVETQLQEERKMREEMTTKFEESQRQIGEEMEKRVEAKMATMFRQMLNFQVSI</sequence>
<dbReference type="OrthoDB" id="1428227at2759"/>
<accession>A0A2Z6P168</accession>
<organism evidence="2 3">
    <name type="scientific">Trifolium subterraneum</name>
    <name type="common">Subterranean clover</name>
    <dbReference type="NCBI Taxonomy" id="3900"/>
    <lineage>
        <taxon>Eukaryota</taxon>
        <taxon>Viridiplantae</taxon>
        <taxon>Streptophyta</taxon>
        <taxon>Embryophyta</taxon>
        <taxon>Tracheophyta</taxon>
        <taxon>Spermatophyta</taxon>
        <taxon>Magnoliopsida</taxon>
        <taxon>eudicotyledons</taxon>
        <taxon>Gunneridae</taxon>
        <taxon>Pentapetalae</taxon>
        <taxon>rosids</taxon>
        <taxon>fabids</taxon>
        <taxon>Fabales</taxon>
        <taxon>Fabaceae</taxon>
        <taxon>Papilionoideae</taxon>
        <taxon>50 kb inversion clade</taxon>
        <taxon>NPAAA clade</taxon>
        <taxon>Hologalegina</taxon>
        <taxon>IRL clade</taxon>
        <taxon>Trifolieae</taxon>
        <taxon>Trifolium</taxon>
    </lineage>
</organism>
<name>A0A2Z6P168_TRISU</name>
<dbReference type="Proteomes" id="UP000242715">
    <property type="component" value="Unassembled WGS sequence"/>
</dbReference>
<protein>
    <submittedName>
        <fullName evidence="2">Uncharacterized protein</fullName>
    </submittedName>
</protein>
<keyword evidence="1" id="KW-0175">Coiled coil</keyword>
<proteinExistence type="predicted"/>